<keyword evidence="13" id="KW-0472">Membrane</keyword>
<dbReference type="PANTHER" id="PTHR47333">
    <property type="entry name" value="VON WILLEBRAND FACTOR C AND EGF DOMAIN-CONTAINING PROTEIN"/>
    <property type="match status" value="1"/>
</dbReference>
<feature type="compositionally biased region" description="Pro residues" evidence="12">
    <location>
        <begin position="731"/>
        <end position="740"/>
    </location>
</feature>
<evidence type="ECO:0000259" key="14">
    <source>
        <dbReference type="PROSITE" id="PS50026"/>
    </source>
</evidence>
<sequence>LALANNSTLTIGTIDEIQKLHIRTVPLYESPRKICYQEVSQCFGVLSSRIEVQDASGGTTALRPSASTQALSSSVSSSKLFSSSTAPHETSFGEEVEYIMESLLLSSNLCPHCLSSVLHAHQFLQNEYALSLVSCKLGKDPNTYFIVGTAMVYPDEAEPKQGRIVVFHYSDGKLQTVAEKEVKGAVYSMVEFNGKLLASINSTVRLYEWTAEKELRTECNHYNNIMALYVKTKGDFILVGDLMRSVLLLAYKPMEGNFEEIARDFNPNWMSAVEILDDDNFLGAENAFNLFVCQKDSAATTDEERQHLQEFGLFHLGEFVNVFCHGSLVMQNLGETSTPTQGSVLFGTVNGMIERKTEPATGFIDGDLIESFLDISRPKMQEVVANLQIDDGSGMKREATVDDLIKIAAQKWGSSLLVFLMLILPLLFPDVALVHMFAYLVLEVAAVLGGYHLRAADSASCHFVHLAVAVVSALLPMSAPVGMEDRALPVKVRRLLPISLSKLPWNLPFLSFPDPPGACGEYGCDLACNHGGCQEVARVCPLGFSMTETANGVRCSDIDECLSASCEGLCVNTEGGFVCECGPGMHLSADRHTCQDTDECLATPCQHNCKNSIGSYRCSCHPGFHLHGNRHSCVDVNECRRPSEKRACQHSCHNTLGSFMCSCRPGYHLGVDQVSCEGFSKTGLAPSPILQSLQHPPTLLRLSPEPVPPVLLPRGSPPPSRTPAPHSVPRTPSPSPPFPTPSVLARAPSPTPSPSSSFGTTSLPRTAKPSAPKSPRPPLLLREEITTPSSPIVTLTSSPDQPSACWHGGAVRENGSHWTAPGCLNCTCENGQVRCQTVKCEVACSHPVPPVEGECCPICAGCFYYGMSRAEGEVFSLSKENCTVCVCLAGNVSCITPECTPSPCPSSAQTECCTCQPEPVECHFRGQTYAEGAEFSLDSDDCTTCQGEVECSFTPCPSLECPQDDWVLAPGQCCFTCRKMAPTTGCFVDDNGVEFPVGQIWSPGDPCELCICQADGSVSCKRTDCLETCPHPIQIPGQCCPDCSAGCTYAGKIYYNNETFPSVLDPCLSCICLLGSVACSPVDCIVFCTYPFHPEGECCPICHDCNYKGRKVVNGHNFVPEGEPCINCTCQLGEVSCEKRLCPSNCAEPSAPPAHCCPNCQDNEIKDDLTSLENSITYLRLEGGESKMALQAFRSMALTSNRNCSHCSPSPAAATPGPEADLAAHNASALKTPPMSRGASEHMEPHHHTRAGEHDSLRLNRPWSVKPPPSWLGQSVTPQIKPGPVLLLLNRPESMGSPAIRASGSSPSHPSIPSLITRTTGDPLASTAVHPSAPLIVGKLRNSIASLFHSPDTHHLPLPPPEETLSPSASPNMASVPLKDILGAHLA</sequence>
<evidence type="ECO:0000256" key="6">
    <source>
        <dbReference type="ARBA" id="ARBA00022729"/>
    </source>
</evidence>
<feature type="region of interest" description="Disordered" evidence="12">
    <location>
        <begin position="1351"/>
        <end position="1372"/>
    </location>
</feature>
<evidence type="ECO:0000256" key="11">
    <source>
        <dbReference type="PROSITE-ProRule" id="PRU00076"/>
    </source>
</evidence>
<dbReference type="InterPro" id="IPR001007">
    <property type="entry name" value="VWF_dom"/>
</dbReference>
<evidence type="ECO:0008006" key="18">
    <source>
        <dbReference type="Google" id="ProtNLM"/>
    </source>
</evidence>
<protein>
    <recommendedName>
        <fullName evidence="18">von Willebrand factor C and EGF domain-containing protein</fullName>
    </recommendedName>
</protein>
<evidence type="ECO:0000313" key="16">
    <source>
        <dbReference type="EMBL" id="KAJ7344235.1"/>
    </source>
</evidence>
<dbReference type="Gene3D" id="2.10.25.10">
    <property type="entry name" value="Laminin"/>
    <property type="match status" value="3"/>
</dbReference>
<dbReference type="SMART" id="SM00179">
    <property type="entry name" value="EGF_CA"/>
    <property type="match status" value="3"/>
</dbReference>
<comment type="caution">
    <text evidence="11">Lacks conserved residue(s) required for the propagation of feature annotation.</text>
</comment>
<dbReference type="SMART" id="SM00181">
    <property type="entry name" value="EGF"/>
    <property type="match status" value="3"/>
</dbReference>
<dbReference type="PROSITE" id="PS01186">
    <property type="entry name" value="EGF_2"/>
    <property type="match status" value="2"/>
</dbReference>
<dbReference type="SMART" id="SM00215">
    <property type="entry name" value="VWC_out"/>
    <property type="match status" value="4"/>
</dbReference>
<evidence type="ECO:0000256" key="9">
    <source>
        <dbReference type="ARBA" id="ARBA00023180"/>
    </source>
</evidence>
<dbReference type="InterPro" id="IPR000152">
    <property type="entry name" value="EGF-type_Asp/Asn_hydroxyl_site"/>
</dbReference>
<dbReference type="PROSITE" id="PS01208">
    <property type="entry name" value="VWFC_1"/>
    <property type="match status" value="3"/>
</dbReference>
<keyword evidence="5 11" id="KW-0245">EGF-like domain</keyword>
<dbReference type="PROSITE" id="PS00010">
    <property type="entry name" value="ASX_HYDROXYL"/>
    <property type="match status" value="3"/>
</dbReference>
<dbReference type="Gene3D" id="2.10.70.10">
    <property type="entry name" value="Complement Module, domain 1"/>
    <property type="match status" value="1"/>
</dbReference>
<evidence type="ECO:0000256" key="5">
    <source>
        <dbReference type="ARBA" id="ARBA00022536"/>
    </source>
</evidence>
<evidence type="ECO:0000256" key="10">
    <source>
        <dbReference type="ARBA" id="ARBA00023242"/>
    </source>
</evidence>
<keyword evidence="9" id="KW-0325">Glycoprotein</keyword>
<gene>
    <name evidence="16" type="ORF">JRQ81_000185</name>
</gene>
<dbReference type="SMART" id="SM00214">
    <property type="entry name" value="VWC"/>
    <property type="match status" value="6"/>
</dbReference>
<dbReference type="InterPro" id="IPR009030">
    <property type="entry name" value="Growth_fac_rcpt_cys_sf"/>
</dbReference>
<dbReference type="InterPro" id="IPR018097">
    <property type="entry name" value="EGF_Ca-bd_CS"/>
</dbReference>
<feature type="domain" description="VWFC" evidence="15">
    <location>
        <begin position="803"/>
        <end position="860"/>
    </location>
</feature>
<keyword evidence="10" id="KW-0539">Nucleus</keyword>
<evidence type="ECO:0000256" key="4">
    <source>
        <dbReference type="ARBA" id="ARBA00022525"/>
    </source>
</evidence>
<evidence type="ECO:0000313" key="17">
    <source>
        <dbReference type="Proteomes" id="UP001142489"/>
    </source>
</evidence>
<accession>A0A9Q1B7P6</accession>
<dbReference type="PROSITE" id="PS50026">
    <property type="entry name" value="EGF_3"/>
    <property type="match status" value="3"/>
</dbReference>
<dbReference type="GO" id="GO:0003676">
    <property type="term" value="F:nucleic acid binding"/>
    <property type="evidence" value="ECO:0007669"/>
    <property type="project" value="InterPro"/>
</dbReference>
<dbReference type="SUPFAM" id="SSF57184">
    <property type="entry name" value="Growth factor receptor domain"/>
    <property type="match status" value="1"/>
</dbReference>
<name>A0A9Q1B7P6_9SAUR</name>
<organism evidence="16 17">
    <name type="scientific">Phrynocephalus forsythii</name>
    <dbReference type="NCBI Taxonomy" id="171643"/>
    <lineage>
        <taxon>Eukaryota</taxon>
        <taxon>Metazoa</taxon>
        <taxon>Chordata</taxon>
        <taxon>Craniata</taxon>
        <taxon>Vertebrata</taxon>
        <taxon>Euteleostomi</taxon>
        <taxon>Lepidosauria</taxon>
        <taxon>Squamata</taxon>
        <taxon>Bifurcata</taxon>
        <taxon>Unidentata</taxon>
        <taxon>Episquamata</taxon>
        <taxon>Toxicofera</taxon>
        <taxon>Iguania</taxon>
        <taxon>Acrodonta</taxon>
        <taxon>Agamidae</taxon>
        <taxon>Agaminae</taxon>
        <taxon>Phrynocephalus</taxon>
    </lineage>
</organism>
<dbReference type="FunFam" id="2.10.25.10:FF:000059">
    <property type="entry name" value="Mannan-binding lectin serine protease 1"/>
    <property type="match status" value="1"/>
</dbReference>
<proteinExistence type="inferred from homology"/>
<keyword evidence="7" id="KW-0677">Repeat</keyword>
<feature type="compositionally biased region" description="Low complexity" evidence="12">
    <location>
        <begin position="754"/>
        <end position="771"/>
    </location>
</feature>
<dbReference type="Gene3D" id="6.20.200.20">
    <property type="match status" value="5"/>
</dbReference>
<reference evidence="16" key="1">
    <citation type="journal article" date="2023" name="DNA Res.">
        <title>Chromosome-level genome assembly of Phrynocephalus forsythii using third-generation DNA sequencing and Hi-C analysis.</title>
        <authorList>
            <person name="Qi Y."/>
            <person name="Zhao W."/>
            <person name="Zhao Y."/>
            <person name="Niu C."/>
            <person name="Cao S."/>
            <person name="Zhang Y."/>
        </authorList>
    </citation>
    <scope>NUCLEOTIDE SEQUENCE</scope>
    <source>
        <tissue evidence="16">Muscle</tissue>
    </source>
</reference>
<evidence type="ECO:0000256" key="7">
    <source>
        <dbReference type="ARBA" id="ARBA00022737"/>
    </source>
</evidence>
<dbReference type="InterPro" id="IPR052080">
    <property type="entry name" value="vWF_C/EGF_Fibrillin"/>
</dbReference>
<evidence type="ECO:0000256" key="8">
    <source>
        <dbReference type="ARBA" id="ARBA00023157"/>
    </source>
</evidence>
<dbReference type="GO" id="GO:0098586">
    <property type="term" value="P:cellular response to virus"/>
    <property type="evidence" value="ECO:0007669"/>
    <property type="project" value="TreeGrafter"/>
</dbReference>
<dbReference type="GO" id="GO:0005576">
    <property type="term" value="C:extracellular region"/>
    <property type="evidence" value="ECO:0007669"/>
    <property type="project" value="UniProtKB-SubCell"/>
</dbReference>
<dbReference type="FunFam" id="2.10.25.10:FF:000240">
    <property type="entry name" value="Vitamin K-dependent protein S"/>
    <property type="match status" value="1"/>
</dbReference>
<dbReference type="Pfam" id="PF03178">
    <property type="entry name" value="CPSF_A"/>
    <property type="match status" value="1"/>
</dbReference>
<feature type="domain" description="EGF-like" evidence="14">
    <location>
        <begin position="557"/>
        <end position="595"/>
    </location>
</feature>
<evidence type="ECO:0000256" key="2">
    <source>
        <dbReference type="ARBA" id="ARBA00004613"/>
    </source>
</evidence>
<dbReference type="Pfam" id="PF23334">
    <property type="entry name" value="VWC2L_2nd"/>
    <property type="match status" value="2"/>
</dbReference>
<comment type="subcellular location">
    <subcellularLocation>
        <location evidence="1">Nucleus</location>
    </subcellularLocation>
    <subcellularLocation>
        <location evidence="2">Secreted</location>
    </subcellularLocation>
</comment>
<keyword evidence="13" id="KW-0812">Transmembrane</keyword>
<comment type="similarity">
    <text evidence="3">Belongs to the DDB1 family.</text>
</comment>
<feature type="domain" description="EGF-like" evidence="14">
    <location>
        <begin position="635"/>
        <end position="677"/>
    </location>
</feature>
<dbReference type="CDD" id="cd00054">
    <property type="entry name" value="EGF_CA"/>
    <property type="match status" value="3"/>
</dbReference>
<feature type="region of interest" description="Disordered" evidence="12">
    <location>
        <begin position="700"/>
        <end position="779"/>
    </location>
</feature>
<dbReference type="InterPro" id="IPR015943">
    <property type="entry name" value="WD40/YVTN_repeat-like_dom_sf"/>
</dbReference>
<feature type="domain" description="EGF-like" evidence="14">
    <location>
        <begin position="596"/>
        <end position="634"/>
    </location>
</feature>
<dbReference type="InterPro" id="IPR026823">
    <property type="entry name" value="cEGF"/>
</dbReference>
<feature type="compositionally biased region" description="Pro residues" evidence="12">
    <location>
        <begin position="705"/>
        <end position="722"/>
    </location>
</feature>
<dbReference type="Gene3D" id="2.130.10.10">
    <property type="entry name" value="YVTN repeat-like/Quinoprotein amine dehydrogenase"/>
    <property type="match status" value="1"/>
</dbReference>
<dbReference type="FunFam" id="2.130.10.10:FF:000070">
    <property type="entry name" value="DNA damage-binding protein 1"/>
    <property type="match status" value="1"/>
</dbReference>
<feature type="domain" description="VWFC" evidence="15">
    <location>
        <begin position="984"/>
        <end position="1044"/>
    </location>
</feature>
<keyword evidence="17" id="KW-1185">Reference proteome</keyword>
<dbReference type="GO" id="GO:0005737">
    <property type="term" value="C:cytoplasm"/>
    <property type="evidence" value="ECO:0007669"/>
    <property type="project" value="TreeGrafter"/>
</dbReference>
<feature type="transmembrane region" description="Helical" evidence="13">
    <location>
        <begin position="434"/>
        <end position="451"/>
    </location>
</feature>
<dbReference type="InterPro" id="IPR000742">
    <property type="entry name" value="EGF"/>
</dbReference>
<dbReference type="InterPro" id="IPR004871">
    <property type="entry name" value="RSE1/DDB1/CPSF1_C"/>
</dbReference>
<feature type="domain" description="VWFC" evidence="15">
    <location>
        <begin position="1105"/>
        <end position="1161"/>
    </location>
</feature>
<comment type="caution">
    <text evidence="16">The sequence shown here is derived from an EMBL/GenBank/DDBJ whole genome shotgun (WGS) entry which is preliminary data.</text>
</comment>
<dbReference type="Pfam" id="PF12662">
    <property type="entry name" value="cEGF"/>
    <property type="match status" value="2"/>
</dbReference>
<dbReference type="PROSITE" id="PS50184">
    <property type="entry name" value="VWFC_2"/>
    <property type="match status" value="4"/>
</dbReference>
<dbReference type="FunFam" id="2.10.25.10:FF:000361">
    <property type="entry name" value="von Willebrand factor C and EGF domain-containing protein"/>
    <property type="match status" value="1"/>
</dbReference>
<feature type="compositionally biased region" description="Basic and acidic residues" evidence="12">
    <location>
        <begin position="1239"/>
        <end position="1255"/>
    </location>
</feature>
<dbReference type="InterPro" id="IPR001881">
    <property type="entry name" value="EGF-like_Ca-bd_dom"/>
</dbReference>
<dbReference type="GO" id="GO:0005509">
    <property type="term" value="F:calcium ion binding"/>
    <property type="evidence" value="ECO:0007669"/>
    <property type="project" value="InterPro"/>
</dbReference>
<evidence type="ECO:0000259" key="15">
    <source>
        <dbReference type="PROSITE" id="PS50184"/>
    </source>
</evidence>
<dbReference type="Pfam" id="PF00093">
    <property type="entry name" value="VWC"/>
    <property type="match status" value="1"/>
</dbReference>
<keyword evidence="6" id="KW-0732">Signal</keyword>
<keyword evidence="8" id="KW-1015">Disulfide bond</keyword>
<dbReference type="PANTHER" id="PTHR47333:SF1">
    <property type="entry name" value="VON WILLEBRAND FACTOR C AND EGF DOMAIN-CONTAINING PROTEIN"/>
    <property type="match status" value="1"/>
</dbReference>
<keyword evidence="13" id="KW-1133">Transmembrane helix</keyword>
<evidence type="ECO:0000256" key="3">
    <source>
        <dbReference type="ARBA" id="ARBA00007453"/>
    </source>
</evidence>
<evidence type="ECO:0000256" key="13">
    <source>
        <dbReference type="SAM" id="Phobius"/>
    </source>
</evidence>
<dbReference type="OrthoDB" id="10045365at2759"/>
<dbReference type="SUPFAM" id="SSF57603">
    <property type="entry name" value="FnI-like domain"/>
    <property type="match status" value="6"/>
</dbReference>
<evidence type="ECO:0000256" key="12">
    <source>
        <dbReference type="SAM" id="MobiDB-lite"/>
    </source>
</evidence>
<dbReference type="GO" id="GO:0005634">
    <property type="term" value="C:nucleus"/>
    <property type="evidence" value="ECO:0007669"/>
    <property type="project" value="UniProtKB-SubCell"/>
</dbReference>
<dbReference type="PROSITE" id="PS01187">
    <property type="entry name" value="EGF_CA"/>
    <property type="match status" value="1"/>
</dbReference>
<evidence type="ECO:0000256" key="1">
    <source>
        <dbReference type="ARBA" id="ARBA00004123"/>
    </source>
</evidence>
<feature type="non-terminal residue" evidence="16">
    <location>
        <position position="1387"/>
    </location>
</feature>
<feature type="region of interest" description="Disordered" evidence="12">
    <location>
        <begin position="1230"/>
        <end position="1255"/>
    </location>
</feature>
<dbReference type="EMBL" id="JAPFRF010000001">
    <property type="protein sequence ID" value="KAJ7344235.1"/>
    <property type="molecule type" value="Genomic_DNA"/>
</dbReference>
<feature type="domain" description="VWFC" evidence="15">
    <location>
        <begin position="1045"/>
        <end position="1103"/>
    </location>
</feature>
<keyword evidence="4" id="KW-0964">Secreted</keyword>
<feature type="transmembrane region" description="Helical" evidence="13">
    <location>
        <begin position="463"/>
        <end position="483"/>
    </location>
</feature>
<dbReference type="Proteomes" id="UP001142489">
    <property type="component" value="Unassembled WGS sequence"/>
</dbReference>